<evidence type="ECO:0000256" key="4">
    <source>
        <dbReference type="ARBA" id="ARBA00022481"/>
    </source>
</evidence>
<evidence type="ECO:0000256" key="5">
    <source>
        <dbReference type="ARBA" id="ARBA00022519"/>
    </source>
</evidence>
<comment type="similarity">
    <text evidence="9">Belongs to the GSP H family.</text>
</comment>
<dbReference type="eggNOG" id="COG4970">
    <property type="taxonomic scope" value="Bacteria"/>
</dbReference>
<evidence type="ECO:0000256" key="6">
    <source>
        <dbReference type="ARBA" id="ARBA00022692"/>
    </source>
</evidence>
<keyword evidence="4" id="KW-0488">Methylation</keyword>
<evidence type="ECO:0000256" key="3">
    <source>
        <dbReference type="ARBA" id="ARBA00022475"/>
    </source>
</evidence>
<dbReference type="EMBL" id="AWXU01000009">
    <property type="protein sequence ID" value="KFN51123.1"/>
    <property type="molecule type" value="Genomic_DNA"/>
</dbReference>
<accession>A0A091BEK5</accession>
<dbReference type="Pfam" id="PF12019">
    <property type="entry name" value="GspH"/>
    <property type="match status" value="1"/>
</dbReference>
<dbReference type="NCBIfam" id="TIGR02532">
    <property type="entry name" value="IV_pilin_GFxxxE"/>
    <property type="match status" value="1"/>
</dbReference>
<feature type="domain" description="General secretion pathway GspH" evidence="12">
    <location>
        <begin position="42"/>
        <end position="159"/>
    </location>
</feature>
<comment type="subcellular location">
    <subcellularLocation>
        <location evidence="1">Cell inner membrane</location>
        <topology evidence="1">Single-pass membrane protein</topology>
    </subcellularLocation>
</comment>
<reference evidence="13 14" key="1">
    <citation type="submission" date="2013-09" db="EMBL/GenBank/DDBJ databases">
        <title>Genome sequencing of Arenimonas composti.</title>
        <authorList>
            <person name="Chen F."/>
            <person name="Wang G."/>
        </authorList>
    </citation>
    <scope>NUCLEOTIDE SEQUENCE [LARGE SCALE GENOMIC DNA]</scope>
    <source>
        <strain evidence="13 14">TR7-09</strain>
    </source>
</reference>
<comment type="caution">
    <text evidence="13">The sequence shown here is derived from an EMBL/GenBank/DDBJ whole genome shotgun (WGS) entry which is preliminary data.</text>
</comment>
<proteinExistence type="inferred from homology"/>
<keyword evidence="8 11" id="KW-0472">Membrane</keyword>
<evidence type="ECO:0000313" key="13">
    <source>
        <dbReference type="EMBL" id="KFN51123.1"/>
    </source>
</evidence>
<dbReference type="STRING" id="1121013.GCA_000426365_01444"/>
<dbReference type="GO" id="GO:0015627">
    <property type="term" value="C:type II protein secretion system complex"/>
    <property type="evidence" value="ECO:0007669"/>
    <property type="project" value="InterPro"/>
</dbReference>
<dbReference type="RefSeq" id="WP_026816744.1">
    <property type="nucleotide sequence ID" value="NZ_AUFF01000003.1"/>
</dbReference>
<evidence type="ECO:0000256" key="1">
    <source>
        <dbReference type="ARBA" id="ARBA00004377"/>
    </source>
</evidence>
<evidence type="ECO:0000313" key="14">
    <source>
        <dbReference type="Proteomes" id="UP000029391"/>
    </source>
</evidence>
<keyword evidence="3" id="KW-1003">Cell membrane</keyword>
<dbReference type="GO" id="GO:0015628">
    <property type="term" value="P:protein secretion by the type II secretion system"/>
    <property type="evidence" value="ECO:0007669"/>
    <property type="project" value="InterPro"/>
</dbReference>
<evidence type="ECO:0000256" key="2">
    <source>
        <dbReference type="ARBA" id="ARBA00021549"/>
    </source>
</evidence>
<dbReference type="InterPro" id="IPR012902">
    <property type="entry name" value="N_methyl_site"/>
</dbReference>
<evidence type="ECO:0000256" key="9">
    <source>
        <dbReference type="ARBA" id="ARBA00025772"/>
    </source>
</evidence>
<evidence type="ECO:0000256" key="8">
    <source>
        <dbReference type="ARBA" id="ARBA00023136"/>
    </source>
</evidence>
<evidence type="ECO:0000256" key="7">
    <source>
        <dbReference type="ARBA" id="ARBA00022989"/>
    </source>
</evidence>
<dbReference type="Proteomes" id="UP000029391">
    <property type="component" value="Unassembled WGS sequence"/>
</dbReference>
<name>A0A091BEK5_9GAMM</name>
<sequence>MRDDDGFTLPELMVTVAVLGTLLAVALPAADELFEANAARGAVSDLTISLALARSEAVRRGVPVTVCPSRDGMRCNDDAIWDQGWITFVDAAKSGQPADPASIIRQAVPSPRVRVMATAGRQRVRFRGDGFSPGSNVTLAVCSRRREGLYARVIVNNGGRPRSEFAASPTPCPGT</sequence>
<dbReference type="GO" id="GO:0005886">
    <property type="term" value="C:plasma membrane"/>
    <property type="evidence" value="ECO:0007669"/>
    <property type="project" value="UniProtKB-SubCell"/>
</dbReference>
<organism evidence="13 14">
    <name type="scientific">Arenimonas composti TR7-09 = DSM 18010</name>
    <dbReference type="NCBI Taxonomy" id="1121013"/>
    <lineage>
        <taxon>Bacteria</taxon>
        <taxon>Pseudomonadati</taxon>
        <taxon>Pseudomonadota</taxon>
        <taxon>Gammaproteobacteria</taxon>
        <taxon>Lysobacterales</taxon>
        <taxon>Lysobacteraceae</taxon>
        <taxon>Arenimonas</taxon>
    </lineage>
</organism>
<keyword evidence="6 11" id="KW-0812">Transmembrane</keyword>
<protein>
    <recommendedName>
        <fullName evidence="2">Type II secretion system protein H</fullName>
    </recommendedName>
    <alternativeName>
        <fullName evidence="10">General secretion pathway protein H</fullName>
    </alternativeName>
</protein>
<evidence type="ECO:0000256" key="11">
    <source>
        <dbReference type="SAM" id="Phobius"/>
    </source>
</evidence>
<keyword evidence="14" id="KW-1185">Reference proteome</keyword>
<dbReference type="InterPro" id="IPR022346">
    <property type="entry name" value="T2SS_GspH"/>
</dbReference>
<keyword evidence="5" id="KW-0997">Cell inner membrane</keyword>
<keyword evidence="7 11" id="KW-1133">Transmembrane helix</keyword>
<dbReference type="Pfam" id="PF07963">
    <property type="entry name" value="N_methyl"/>
    <property type="match status" value="1"/>
</dbReference>
<feature type="transmembrane region" description="Helical" evidence="11">
    <location>
        <begin position="12"/>
        <end position="30"/>
    </location>
</feature>
<dbReference type="AlphaFoldDB" id="A0A091BEK5"/>
<dbReference type="SUPFAM" id="SSF54523">
    <property type="entry name" value="Pili subunits"/>
    <property type="match status" value="1"/>
</dbReference>
<dbReference type="InterPro" id="IPR045584">
    <property type="entry name" value="Pilin-like"/>
</dbReference>
<gene>
    <name evidence="13" type="ORF">P873_04285</name>
</gene>
<dbReference type="Gene3D" id="3.55.40.10">
    <property type="entry name" value="minor pseudopilin epsh domain"/>
    <property type="match status" value="1"/>
</dbReference>
<evidence type="ECO:0000259" key="12">
    <source>
        <dbReference type="Pfam" id="PF12019"/>
    </source>
</evidence>
<evidence type="ECO:0000256" key="10">
    <source>
        <dbReference type="ARBA" id="ARBA00030775"/>
    </source>
</evidence>